<evidence type="ECO:0000256" key="1">
    <source>
        <dbReference type="SAM" id="Coils"/>
    </source>
</evidence>
<organism evidence="3 4">
    <name type="scientific">Sparassis crispa</name>
    <dbReference type="NCBI Taxonomy" id="139825"/>
    <lineage>
        <taxon>Eukaryota</taxon>
        <taxon>Fungi</taxon>
        <taxon>Dikarya</taxon>
        <taxon>Basidiomycota</taxon>
        <taxon>Agaricomycotina</taxon>
        <taxon>Agaricomycetes</taxon>
        <taxon>Polyporales</taxon>
        <taxon>Sparassidaceae</taxon>
        <taxon>Sparassis</taxon>
    </lineage>
</organism>
<evidence type="ECO:0000313" key="3">
    <source>
        <dbReference type="EMBL" id="GBE79315.1"/>
    </source>
</evidence>
<reference evidence="3 4" key="1">
    <citation type="journal article" date="2018" name="Sci. Rep.">
        <title>Genome sequence of the cauliflower mushroom Sparassis crispa (Hanabiratake) and its association with beneficial usage.</title>
        <authorList>
            <person name="Kiyama R."/>
            <person name="Furutani Y."/>
            <person name="Kawaguchi K."/>
            <person name="Nakanishi T."/>
        </authorList>
    </citation>
    <scope>NUCLEOTIDE SEQUENCE [LARGE SCALE GENOMIC DNA]</scope>
</reference>
<dbReference type="GeneID" id="38776232"/>
<proteinExistence type="predicted"/>
<evidence type="ECO:0000256" key="2">
    <source>
        <dbReference type="SAM" id="MobiDB-lite"/>
    </source>
</evidence>
<feature type="region of interest" description="Disordered" evidence="2">
    <location>
        <begin position="1"/>
        <end position="37"/>
    </location>
</feature>
<gene>
    <name evidence="3" type="ORF">SCP_0205130</name>
</gene>
<accession>A0A401GAX2</accession>
<dbReference type="RefSeq" id="XP_027610228.1">
    <property type="nucleotide sequence ID" value="XM_027754427.1"/>
</dbReference>
<name>A0A401GAX2_9APHY</name>
<dbReference type="OrthoDB" id="3359404at2759"/>
<evidence type="ECO:0000313" key="4">
    <source>
        <dbReference type="Proteomes" id="UP000287166"/>
    </source>
</evidence>
<protein>
    <submittedName>
        <fullName evidence="3">Uncharacterized protein</fullName>
    </submittedName>
</protein>
<dbReference type="Proteomes" id="UP000287166">
    <property type="component" value="Unassembled WGS sequence"/>
</dbReference>
<comment type="caution">
    <text evidence="3">The sequence shown here is derived from an EMBL/GenBank/DDBJ whole genome shotgun (WGS) entry which is preliminary data.</text>
</comment>
<feature type="compositionally biased region" description="Low complexity" evidence="2">
    <location>
        <begin position="20"/>
        <end position="32"/>
    </location>
</feature>
<dbReference type="AlphaFoldDB" id="A0A401GAX2"/>
<keyword evidence="4" id="KW-1185">Reference proteome</keyword>
<feature type="compositionally biased region" description="Polar residues" evidence="2">
    <location>
        <begin position="1"/>
        <end position="10"/>
    </location>
</feature>
<feature type="coiled-coil region" evidence="1">
    <location>
        <begin position="77"/>
        <end position="111"/>
    </location>
</feature>
<dbReference type="EMBL" id="BFAD01000002">
    <property type="protein sequence ID" value="GBE79315.1"/>
    <property type="molecule type" value="Genomic_DNA"/>
</dbReference>
<dbReference type="InParanoid" id="A0A401GAX2"/>
<sequence>MQHPRLSSTRMFHAMPCPSPSRASPTAASARAYTTGASSKPALSRHAHFYSDLVPGMIPIALLGSAIYLGARLLQSNLAHEKYLEESRARVRELEAEVEALRNQQTQAQYAISDATHVRDTHATDAKSRSWWPWW</sequence>
<keyword evidence="1" id="KW-0175">Coiled coil</keyword>